<feature type="compositionally biased region" description="Basic and acidic residues" evidence="1">
    <location>
        <begin position="57"/>
        <end position="84"/>
    </location>
</feature>
<comment type="caution">
    <text evidence="2">The sequence shown here is derived from an EMBL/GenBank/DDBJ whole genome shotgun (WGS) entry which is preliminary data.</text>
</comment>
<feature type="region of interest" description="Disordered" evidence="1">
    <location>
        <begin position="53"/>
        <end position="119"/>
    </location>
</feature>
<feature type="region of interest" description="Disordered" evidence="1">
    <location>
        <begin position="1"/>
        <end position="30"/>
    </location>
</feature>
<name>A0AAV4W489_CAEEX</name>
<evidence type="ECO:0000256" key="1">
    <source>
        <dbReference type="SAM" id="MobiDB-lite"/>
    </source>
</evidence>
<accession>A0AAV4W489</accession>
<organism evidence="2 3">
    <name type="scientific">Caerostris extrusa</name>
    <name type="common">Bark spider</name>
    <name type="synonym">Caerostris bankana</name>
    <dbReference type="NCBI Taxonomy" id="172846"/>
    <lineage>
        <taxon>Eukaryota</taxon>
        <taxon>Metazoa</taxon>
        <taxon>Ecdysozoa</taxon>
        <taxon>Arthropoda</taxon>
        <taxon>Chelicerata</taxon>
        <taxon>Arachnida</taxon>
        <taxon>Araneae</taxon>
        <taxon>Araneomorphae</taxon>
        <taxon>Entelegynae</taxon>
        <taxon>Araneoidea</taxon>
        <taxon>Araneidae</taxon>
        <taxon>Caerostris</taxon>
    </lineage>
</organism>
<dbReference type="AlphaFoldDB" id="A0AAV4W489"/>
<proteinExistence type="predicted"/>
<reference evidence="2 3" key="1">
    <citation type="submission" date="2021-06" db="EMBL/GenBank/DDBJ databases">
        <title>Caerostris extrusa draft genome.</title>
        <authorList>
            <person name="Kono N."/>
            <person name="Arakawa K."/>
        </authorList>
    </citation>
    <scope>NUCLEOTIDE SEQUENCE [LARGE SCALE GENOMIC DNA]</scope>
</reference>
<protein>
    <submittedName>
        <fullName evidence="2">Uncharacterized protein</fullName>
    </submittedName>
</protein>
<evidence type="ECO:0000313" key="2">
    <source>
        <dbReference type="EMBL" id="GIY76260.1"/>
    </source>
</evidence>
<sequence length="119" mass="13429">MNESEEKKVHEEKTAIENKEEILKEDGALENKEEDQMIKVKDLMVDGDLISESESMDAMKGESVLKSDSHIKDPEVSESEKVEVSEEPIEESMHAVEEAKAESKKEEGGGKRLKLKKQI</sequence>
<evidence type="ECO:0000313" key="3">
    <source>
        <dbReference type="Proteomes" id="UP001054945"/>
    </source>
</evidence>
<gene>
    <name evidence="2" type="ORF">CEXT_753191</name>
</gene>
<dbReference type="Proteomes" id="UP001054945">
    <property type="component" value="Unassembled WGS sequence"/>
</dbReference>
<feature type="compositionally biased region" description="Basic and acidic residues" evidence="1">
    <location>
        <begin position="91"/>
        <end position="110"/>
    </location>
</feature>
<dbReference type="EMBL" id="BPLR01015456">
    <property type="protein sequence ID" value="GIY76260.1"/>
    <property type="molecule type" value="Genomic_DNA"/>
</dbReference>
<keyword evidence="3" id="KW-1185">Reference proteome</keyword>